<feature type="transmembrane region" description="Helical" evidence="2">
    <location>
        <begin position="253"/>
        <end position="273"/>
    </location>
</feature>
<feature type="transmembrane region" description="Helical" evidence="2">
    <location>
        <begin position="197"/>
        <end position="216"/>
    </location>
</feature>
<keyword evidence="4" id="KW-1185">Reference proteome</keyword>
<protein>
    <recommendedName>
        <fullName evidence="5">ABC transmembrane type-1 domain-containing protein</fullName>
    </recommendedName>
</protein>
<dbReference type="EMBL" id="BAABAS010000033">
    <property type="protein sequence ID" value="GAA4242559.1"/>
    <property type="molecule type" value="Genomic_DNA"/>
</dbReference>
<feature type="transmembrane region" description="Helical" evidence="2">
    <location>
        <begin position="369"/>
        <end position="394"/>
    </location>
</feature>
<reference evidence="4" key="1">
    <citation type="journal article" date="2019" name="Int. J. Syst. Evol. Microbiol.">
        <title>The Global Catalogue of Microorganisms (GCM) 10K type strain sequencing project: providing services to taxonomists for standard genome sequencing and annotation.</title>
        <authorList>
            <consortium name="The Broad Institute Genomics Platform"/>
            <consortium name="The Broad Institute Genome Sequencing Center for Infectious Disease"/>
            <person name="Wu L."/>
            <person name="Ma J."/>
        </authorList>
    </citation>
    <scope>NUCLEOTIDE SEQUENCE [LARGE SCALE GENOMIC DNA]</scope>
    <source>
        <strain evidence="4">JCM 17440</strain>
    </source>
</reference>
<gene>
    <name evidence="3" type="ORF">GCM10022254_76060</name>
</gene>
<feature type="transmembrane region" description="Helical" evidence="2">
    <location>
        <begin position="12"/>
        <end position="33"/>
    </location>
</feature>
<feature type="transmembrane region" description="Helical" evidence="2">
    <location>
        <begin position="167"/>
        <end position="185"/>
    </location>
</feature>
<evidence type="ECO:0000256" key="1">
    <source>
        <dbReference type="SAM" id="MobiDB-lite"/>
    </source>
</evidence>
<dbReference type="RefSeq" id="WP_344908033.1">
    <property type="nucleotide sequence ID" value="NZ_BAABAS010000033.1"/>
</dbReference>
<evidence type="ECO:0000313" key="3">
    <source>
        <dbReference type="EMBL" id="GAA4242559.1"/>
    </source>
</evidence>
<feature type="compositionally biased region" description="Pro residues" evidence="1">
    <location>
        <begin position="418"/>
        <end position="436"/>
    </location>
</feature>
<proteinExistence type="predicted"/>
<keyword evidence="2" id="KW-0812">Transmembrane</keyword>
<organism evidence="3 4">
    <name type="scientific">Actinomadura meridiana</name>
    <dbReference type="NCBI Taxonomy" id="559626"/>
    <lineage>
        <taxon>Bacteria</taxon>
        <taxon>Bacillati</taxon>
        <taxon>Actinomycetota</taxon>
        <taxon>Actinomycetes</taxon>
        <taxon>Streptosporangiales</taxon>
        <taxon>Thermomonosporaceae</taxon>
        <taxon>Actinomadura</taxon>
    </lineage>
</organism>
<keyword evidence="2" id="KW-1133">Transmembrane helix</keyword>
<feature type="transmembrane region" description="Helical" evidence="2">
    <location>
        <begin position="321"/>
        <end position="340"/>
    </location>
</feature>
<feature type="region of interest" description="Disordered" evidence="1">
    <location>
        <begin position="404"/>
        <end position="436"/>
    </location>
</feature>
<evidence type="ECO:0008006" key="5">
    <source>
        <dbReference type="Google" id="ProtNLM"/>
    </source>
</evidence>
<comment type="caution">
    <text evidence="3">The sequence shown here is derived from an EMBL/GenBank/DDBJ whole genome shotgun (WGS) entry which is preliminary data.</text>
</comment>
<accession>A0ABP8CRY6</accession>
<name>A0ABP8CRY6_9ACTN</name>
<evidence type="ECO:0000313" key="4">
    <source>
        <dbReference type="Proteomes" id="UP001501710"/>
    </source>
</evidence>
<dbReference type="Proteomes" id="UP001501710">
    <property type="component" value="Unassembled WGS sequence"/>
</dbReference>
<sequence>MLGMSPRSPLVLPWATLTLAGRFVLPLALWFTVGELLRYGAMYGGYKLGTMKGTAATVAPIATIGLLVVITLAVVVLMVHCVREGLDVVHAREADGDLTPWAVGNDESVVGAMGRAALPFVIFYLAWGLQSEDAREFADMAASRGFQEGGFQGQIDGLGMLLSLEKHVGLAIGLTAGLFIVKVAAEWRLEERLPRAIGALVALLEVNFALFGIFTIDHLRGKGVDWLAGRQVWTWVTDVAGPALDLWPPFKDAVLGALIWLVIAGVILGLDAADEQVVLGRGRAARRLARAGGMDRVNSPREILTRGFREMWLPAWYGLRLVRRSGMLPFATFCLLFAGLDVAEDATRRLVYELIGPHEVTWWIQAMPLIGYGTAVVFEILRICLLAAAFNLVMARVSSRTAAKAVDPPGPSATFSAPAPPAPAHQPWYGAPPPSR</sequence>
<keyword evidence="2" id="KW-0472">Membrane</keyword>
<feature type="transmembrane region" description="Helical" evidence="2">
    <location>
        <begin position="54"/>
        <end position="79"/>
    </location>
</feature>
<evidence type="ECO:0000256" key="2">
    <source>
        <dbReference type="SAM" id="Phobius"/>
    </source>
</evidence>